<dbReference type="RefSeq" id="XP_018077717.1">
    <property type="nucleotide sequence ID" value="XM_018205604.1"/>
</dbReference>
<dbReference type="Proteomes" id="UP000070700">
    <property type="component" value="Unassembled WGS sequence"/>
</dbReference>
<protein>
    <submittedName>
        <fullName evidence="2">Uncharacterized protein</fullName>
    </submittedName>
</protein>
<evidence type="ECO:0000256" key="1">
    <source>
        <dbReference type="SAM" id="MobiDB-lite"/>
    </source>
</evidence>
<dbReference type="KEGG" id="psco:LY89DRAFT_180386"/>
<accession>A0A194XUH8</accession>
<sequence>MGKRRFRRIISAAFAFTSALMVLVPRENGMFDKGERGEKNKDREILEGTARDGWEGGRCLQVHSSSSSNMHYKGQGRERGRERYHLGRESRDPKIGDSKASQAWIVYVYSNGKHISVQSNKNPSITQTAHSHVASI</sequence>
<evidence type="ECO:0000313" key="2">
    <source>
        <dbReference type="EMBL" id="KUJ23362.1"/>
    </source>
</evidence>
<evidence type="ECO:0000313" key="3">
    <source>
        <dbReference type="Proteomes" id="UP000070700"/>
    </source>
</evidence>
<name>A0A194XUH8_MOLSC</name>
<keyword evidence="3" id="KW-1185">Reference proteome</keyword>
<feature type="region of interest" description="Disordered" evidence="1">
    <location>
        <begin position="64"/>
        <end position="97"/>
    </location>
</feature>
<organism evidence="2 3">
    <name type="scientific">Mollisia scopiformis</name>
    <name type="common">Conifer needle endophyte fungus</name>
    <name type="synonym">Phialocephala scopiformis</name>
    <dbReference type="NCBI Taxonomy" id="149040"/>
    <lineage>
        <taxon>Eukaryota</taxon>
        <taxon>Fungi</taxon>
        <taxon>Dikarya</taxon>
        <taxon>Ascomycota</taxon>
        <taxon>Pezizomycotina</taxon>
        <taxon>Leotiomycetes</taxon>
        <taxon>Helotiales</taxon>
        <taxon>Mollisiaceae</taxon>
        <taxon>Mollisia</taxon>
    </lineage>
</organism>
<dbReference type="EMBL" id="KQ947405">
    <property type="protein sequence ID" value="KUJ23362.1"/>
    <property type="molecule type" value="Genomic_DNA"/>
</dbReference>
<proteinExistence type="predicted"/>
<dbReference type="GeneID" id="28815330"/>
<dbReference type="InParanoid" id="A0A194XUH8"/>
<feature type="compositionally biased region" description="Basic and acidic residues" evidence="1">
    <location>
        <begin position="75"/>
        <end position="97"/>
    </location>
</feature>
<dbReference type="AlphaFoldDB" id="A0A194XUH8"/>
<gene>
    <name evidence="2" type="ORF">LY89DRAFT_180386</name>
</gene>
<reference evidence="2 3" key="1">
    <citation type="submission" date="2015-10" db="EMBL/GenBank/DDBJ databases">
        <title>Full genome of DAOMC 229536 Phialocephala scopiformis, a fungal endophyte of spruce producing the potent anti-insectan compound rugulosin.</title>
        <authorList>
            <consortium name="DOE Joint Genome Institute"/>
            <person name="Walker A.K."/>
            <person name="Frasz S.L."/>
            <person name="Seifert K.A."/>
            <person name="Miller J.D."/>
            <person name="Mondo S.J."/>
            <person name="Labutti K."/>
            <person name="Lipzen A."/>
            <person name="Dockter R."/>
            <person name="Kennedy M."/>
            <person name="Grigoriev I.V."/>
            <person name="Spatafora J.W."/>
        </authorList>
    </citation>
    <scope>NUCLEOTIDE SEQUENCE [LARGE SCALE GENOMIC DNA]</scope>
    <source>
        <strain evidence="2 3">CBS 120377</strain>
    </source>
</reference>